<evidence type="ECO:0000313" key="4">
    <source>
        <dbReference type="Proteomes" id="UP000053201"/>
    </source>
</evidence>
<feature type="region of interest" description="Disordered" evidence="1">
    <location>
        <begin position="354"/>
        <end position="403"/>
    </location>
</feature>
<dbReference type="InParanoid" id="A0A0L0H9B7"/>
<keyword evidence="4" id="KW-1185">Reference proteome</keyword>
<evidence type="ECO:0000313" key="3">
    <source>
        <dbReference type="EMBL" id="KNC98120.1"/>
    </source>
</evidence>
<feature type="transmembrane region" description="Helical" evidence="2">
    <location>
        <begin position="146"/>
        <end position="163"/>
    </location>
</feature>
<evidence type="ECO:0000256" key="2">
    <source>
        <dbReference type="SAM" id="Phobius"/>
    </source>
</evidence>
<proteinExistence type="predicted"/>
<dbReference type="Proteomes" id="UP000053201">
    <property type="component" value="Unassembled WGS sequence"/>
</dbReference>
<gene>
    <name evidence="3" type="ORF">SPPG_06529</name>
</gene>
<evidence type="ECO:0000256" key="1">
    <source>
        <dbReference type="SAM" id="MobiDB-lite"/>
    </source>
</evidence>
<keyword evidence="2" id="KW-0812">Transmembrane</keyword>
<feature type="compositionally biased region" description="Low complexity" evidence="1">
    <location>
        <begin position="320"/>
        <end position="331"/>
    </location>
</feature>
<dbReference type="EMBL" id="KQ257461">
    <property type="protein sequence ID" value="KNC98120.1"/>
    <property type="molecule type" value="Genomic_DNA"/>
</dbReference>
<dbReference type="GeneID" id="27689823"/>
<dbReference type="OrthoDB" id="2140419at2759"/>
<feature type="region of interest" description="Disordered" evidence="1">
    <location>
        <begin position="306"/>
        <end position="341"/>
    </location>
</feature>
<dbReference type="VEuPathDB" id="FungiDB:SPPG_06529"/>
<feature type="transmembrane region" description="Helical" evidence="2">
    <location>
        <begin position="103"/>
        <end position="126"/>
    </location>
</feature>
<name>A0A0L0H9B7_SPIPD</name>
<reference evidence="3 4" key="1">
    <citation type="submission" date="2009-08" db="EMBL/GenBank/DDBJ databases">
        <title>The Genome Sequence of Spizellomyces punctatus strain DAOM BR117.</title>
        <authorList>
            <consortium name="The Broad Institute Genome Sequencing Platform"/>
            <person name="Russ C."/>
            <person name="Cuomo C."/>
            <person name="Shea T."/>
            <person name="Young S.K."/>
            <person name="Zeng Q."/>
            <person name="Koehrsen M."/>
            <person name="Haas B."/>
            <person name="Borodovsky M."/>
            <person name="Guigo R."/>
            <person name="Alvarado L."/>
            <person name="Berlin A."/>
            <person name="Bochicchio J."/>
            <person name="Borenstein D."/>
            <person name="Chapman S."/>
            <person name="Chen Z."/>
            <person name="Engels R."/>
            <person name="Freedman E."/>
            <person name="Gellesch M."/>
            <person name="Goldberg J."/>
            <person name="Griggs A."/>
            <person name="Gujja S."/>
            <person name="Heiman D."/>
            <person name="Hepburn T."/>
            <person name="Howarth C."/>
            <person name="Jen D."/>
            <person name="Larson L."/>
            <person name="Lewis B."/>
            <person name="Mehta T."/>
            <person name="Park D."/>
            <person name="Pearson M."/>
            <person name="Roberts A."/>
            <person name="Saif S."/>
            <person name="Shenoy N."/>
            <person name="Sisk P."/>
            <person name="Stolte C."/>
            <person name="Sykes S."/>
            <person name="Thomson T."/>
            <person name="Walk T."/>
            <person name="White J."/>
            <person name="Yandava C."/>
            <person name="Burger G."/>
            <person name="Gray M.W."/>
            <person name="Holland P.W.H."/>
            <person name="King N."/>
            <person name="Lang F.B.F."/>
            <person name="Roger A.J."/>
            <person name="Ruiz-Trillo I."/>
            <person name="Lander E."/>
            <person name="Nusbaum C."/>
        </authorList>
    </citation>
    <scope>NUCLEOTIDE SEQUENCE [LARGE SCALE GENOMIC DNA]</scope>
    <source>
        <strain evidence="3 4">DAOM BR117</strain>
    </source>
</reference>
<feature type="transmembrane region" description="Helical" evidence="2">
    <location>
        <begin position="76"/>
        <end position="96"/>
    </location>
</feature>
<sequence>MDNNTILSNITVNITFGTSNYSQSHDSSLDATAPVTSVPDTDNLPPSPVSPGAPFNPNALALQTFYDIQLSNTNSALFGALTALGIVVLYSSYYTYYRRRKPIYLLNALQASLIFIKTISATLYAVMVSGPLSCSARSPLVNIPMVLAWDLIYGIMLIKLLLFTQWKRTCQVVVILGSAAHFAVVLAGIIMRKSSVTALGLCADKYPVVFKHQYDIELFLEVFTTGMLLQGIASRQHGVFEGTQEVFRQLAQNEHVRVFFSIIFVTLKIIFAYGNFNSVTAVTHAIDSARSAIIAWAVIREHRRVRSRTKSRGNTSGAAKTIKSTKTVSKTGAGADGRPNMVKATNMVTSMQDVESLPSAEYEQDEDDAYVNAFIEPQGGNDKDASRETVREQVGRGADQDMV</sequence>
<feature type="transmembrane region" description="Helical" evidence="2">
    <location>
        <begin position="255"/>
        <end position="273"/>
    </location>
</feature>
<dbReference type="AlphaFoldDB" id="A0A0L0H9B7"/>
<feature type="transmembrane region" description="Helical" evidence="2">
    <location>
        <begin position="170"/>
        <end position="191"/>
    </location>
</feature>
<dbReference type="RefSeq" id="XP_016606160.1">
    <property type="nucleotide sequence ID" value="XM_016754729.1"/>
</dbReference>
<feature type="compositionally biased region" description="Basic and acidic residues" evidence="1">
    <location>
        <begin position="381"/>
        <end position="394"/>
    </location>
</feature>
<feature type="compositionally biased region" description="Polar residues" evidence="1">
    <location>
        <begin position="25"/>
        <end position="40"/>
    </location>
</feature>
<protein>
    <recommendedName>
        <fullName evidence="5">G-protein coupled receptors family 3 profile domain-containing protein</fullName>
    </recommendedName>
</protein>
<feature type="region of interest" description="Disordered" evidence="1">
    <location>
        <begin position="25"/>
        <end position="49"/>
    </location>
</feature>
<keyword evidence="2" id="KW-0472">Membrane</keyword>
<keyword evidence="2" id="KW-1133">Transmembrane helix</keyword>
<evidence type="ECO:0008006" key="5">
    <source>
        <dbReference type="Google" id="ProtNLM"/>
    </source>
</evidence>
<accession>A0A0L0H9B7</accession>
<organism evidence="3 4">
    <name type="scientific">Spizellomyces punctatus (strain DAOM BR117)</name>
    <dbReference type="NCBI Taxonomy" id="645134"/>
    <lineage>
        <taxon>Eukaryota</taxon>
        <taxon>Fungi</taxon>
        <taxon>Fungi incertae sedis</taxon>
        <taxon>Chytridiomycota</taxon>
        <taxon>Chytridiomycota incertae sedis</taxon>
        <taxon>Chytridiomycetes</taxon>
        <taxon>Spizellomycetales</taxon>
        <taxon>Spizellomycetaceae</taxon>
        <taxon>Spizellomyces</taxon>
    </lineage>
</organism>